<dbReference type="PANTHER" id="PTHR43745">
    <property type="entry name" value="NITROREDUCTASE MJ1384-RELATED"/>
    <property type="match status" value="1"/>
</dbReference>
<evidence type="ECO:0000313" key="3">
    <source>
        <dbReference type="Proteomes" id="UP000574369"/>
    </source>
</evidence>
<dbReference type="Pfam" id="PF00881">
    <property type="entry name" value="Nitroreductase"/>
    <property type="match status" value="1"/>
</dbReference>
<evidence type="ECO:0000313" key="2">
    <source>
        <dbReference type="EMBL" id="MBB3192865.1"/>
    </source>
</evidence>
<name>A0ABR6GLD6_9BURK</name>
<dbReference type="RefSeq" id="WP_088449469.1">
    <property type="nucleotide sequence ID" value="NZ_JACHXO010000001.1"/>
</dbReference>
<comment type="caution">
    <text evidence="2">The sequence shown here is derived from an EMBL/GenBank/DDBJ whole genome shotgun (WGS) entry which is preliminary data.</text>
</comment>
<dbReference type="CDD" id="cd02142">
    <property type="entry name" value="McbC_SagB-like_oxidoreductase"/>
    <property type="match status" value="1"/>
</dbReference>
<dbReference type="PANTHER" id="PTHR43745:SF2">
    <property type="entry name" value="NITROREDUCTASE MJ1384-RELATED"/>
    <property type="match status" value="1"/>
</dbReference>
<organism evidence="2 3">
    <name type="scientific">Roseateles terrae</name>
    <dbReference type="NCBI Taxonomy" id="431060"/>
    <lineage>
        <taxon>Bacteria</taxon>
        <taxon>Pseudomonadati</taxon>
        <taxon>Pseudomonadota</taxon>
        <taxon>Betaproteobacteria</taxon>
        <taxon>Burkholderiales</taxon>
        <taxon>Sphaerotilaceae</taxon>
        <taxon>Roseateles</taxon>
    </lineage>
</organism>
<keyword evidence="3" id="KW-1185">Reference proteome</keyword>
<dbReference type="EMBL" id="JACHXO010000001">
    <property type="protein sequence ID" value="MBB3192865.1"/>
    <property type="molecule type" value="Genomic_DNA"/>
</dbReference>
<dbReference type="InterPro" id="IPR029479">
    <property type="entry name" value="Nitroreductase"/>
</dbReference>
<dbReference type="Gene3D" id="3.40.109.10">
    <property type="entry name" value="NADH Oxidase"/>
    <property type="match status" value="1"/>
</dbReference>
<proteinExistence type="predicted"/>
<evidence type="ECO:0000259" key="1">
    <source>
        <dbReference type="Pfam" id="PF00881"/>
    </source>
</evidence>
<accession>A0ABR6GLD6</accession>
<sequence>MSNFFFRQGVGASAGLWVHEATRNQPGLRQFRREGPATPPAAWVEQAVPGLSEATPIELRDRGHALQPFTMAQTFMRRRSVRTYAPQPLTLDELAAFLRLSYPAEVSDPDYQPLARPHQDLAAWNGHVTLCRLVLLVQRVEGLTPGAYVYDERAQTLRLVRADDGQALTALLEAHCFQAEFRAAPVLALQIGSLQDAIERYGERGYRYMLIEDGVQVQRMYLSATSLNMASCVTGSLVQGEIEHWLGLDGFHASVLNAFALGHYTQECLAVLHEVTS</sequence>
<dbReference type="NCBIfam" id="TIGR03605">
    <property type="entry name" value="antibiot_sagB"/>
    <property type="match status" value="1"/>
</dbReference>
<dbReference type="Proteomes" id="UP000574369">
    <property type="component" value="Unassembled WGS sequence"/>
</dbReference>
<dbReference type="InterPro" id="IPR000415">
    <property type="entry name" value="Nitroreductase-like"/>
</dbReference>
<dbReference type="InterPro" id="IPR052544">
    <property type="entry name" value="Bacteriocin_Proc_Enz"/>
</dbReference>
<dbReference type="InterPro" id="IPR020051">
    <property type="entry name" value="SagB-type_dehydrogenase"/>
</dbReference>
<dbReference type="SUPFAM" id="SSF55469">
    <property type="entry name" value="FMN-dependent nitroreductase-like"/>
    <property type="match status" value="1"/>
</dbReference>
<feature type="domain" description="Nitroreductase" evidence="1">
    <location>
        <begin position="76"/>
        <end position="263"/>
    </location>
</feature>
<gene>
    <name evidence="2" type="ORF">FHS28_000230</name>
</gene>
<reference evidence="2 3" key="1">
    <citation type="submission" date="2020-08" db="EMBL/GenBank/DDBJ databases">
        <title>Genomic Encyclopedia of Type Strains, Phase III (KMG-III): the genomes of soil and plant-associated and newly described type strains.</title>
        <authorList>
            <person name="Whitman W."/>
        </authorList>
    </citation>
    <scope>NUCLEOTIDE SEQUENCE [LARGE SCALE GENOMIC DNA]</scope>
    <source>
        <strain evidence="2 3">CECT 7247</strain>
    </source>
</reference>
<protein>
    <submittedName>
        <fullName evidence="2">SagB-type dehydrogenase family enzyme</fullName>
    </submittedName>
</protein>